<reference evidence="2 3" key="1">
    <citation type="submission" date="2014-03" db="EMBL/GenBank/DDBJ databases">
        <title>The draft genome sequence of Thalassospira mesophila JCM 18969.</title>
        <authorList>
            <person name="Lai Q."/>
            <person name="Shao Z."/>
        </authorList>
    </citation>
    <scope>NUCLEOTIDE SEQUENCE [LARGE SCALE GENOMIC DNA]</scope>
    <source>
        <strain evidence="2 3">JCM 18969</strain>
    </source>
</reference>
<name>A0A1Y2KX90_9PROT</name>
<gene>
    <name evidence="2" type="ORF">TMES_20355</name>
</gene>
<dbReference type="RefSeq" id="WP_085586031.1">
    <property type="nucleotide sequence ID" value="NZ_JFKA01000015.1"/>
</dbReference>
<dbReference type="Proteomes" id="UP000193391">
    <property type="component" value="Unassembled WGS sequence"/>
</dbReference>
<feature type="region of interest" description="Disordered" evidence="1">
    <location>
        <begin position="31"/>
        <end position="50"/>
    </location>
</feature>
<evidence type="ECO:0000313" key="3">
    <source>
        <dbReference type="Proteomes" id="UP000193391"/>
    </source>
</evidence>
<evidence type="ECO:0000313" key="2">
    <source>
        <dbReference type="EMBL" id="OSQ35767.1"/>
    </source>
</evidence>
<protein>
    <submittedName>
        <fullName evidence="2">Uncharacterized protein</fullName>
    </submittedName>
</protein>
<keyword evidence="3" id="KW-1185">Reference proteome</keyword>
<comment type="caution">
    <text evidence="2">The sequence shown here is derived from an EMBL/GenBank/DDBJ whole genome shotgun (WGS) entry which is preliminary data.</text>
</comment>
<sequence length="115" mass="12122">MPVQKANPKKLNALQARTLALAQILAKDPNSGAIDAQTGDGTITRAPHGHGDHVHVGEFVVAARDASGFSNPSVWVALARKGLAHEGYPQTVVLTAEGMDYDTGLAEHFVSESDH</sequence>
<dbReference type="STRING" id="1293891.TMES_20355"/>
<dbReference type="EMBL" id="JFKA01000015">
    <property type="protein sequence ID" value="OSQ35767.1"/>
    <property type="molecule type" value="Genomic_DNA"/>
</dbReference>
<evidence type="ECO:0000256" key="1">
    <source>
        <dbReference type="SAM" id="MobiDB-lite"/>
    </source>
</evidence>
<dbReference type="AlphaFoldDB" id="A0A1Y2KX90"/>
<accession>A0A1Y2KX90</accession>
<dbReference type="OrthoDB" id="8479800at2"/>
<proteinExistence type="predicted"/>
<organism evidence="2 3">
    <name type="scientific">Thalassospira mesophila</name>
    <dbReference type="NCBI Taxonomy" id="1293891"/>
    <lineage>
        <taxon>Bacteria</taxon>
        <taxon>Pseudomonadati</taxon>
        <taxon>Pseudomonadota</taxon>
        <taxon>Alphaproteobacteria</taxon>
        <taxon>Rhodospirillales</taxon>
        <taxon>Thalassospiraceae</taxon>
        <taxon>Thalassospira</taxon>
    </lineage>
</organism>